<evidence type="ECO:0000313" key="2">
    <source>
        <dbReference type="EMBL" id="NHZ64850.1"/>
    </source>
</evidence>
<dbReference type="SUPFAM" id="SSF53850">
    <property type="entry name" value="Periplasmic binding protein-like II"/>
    <property type="match status" value="1"/>
</dbReference>
<feature type="chain" id="PRO_5046954060" evidence="1">
    <location>
        <begin position="29"/>
        <end position="268"/>
    </location>
</feature>
<gene>
    <name evidence="2" type="ORF">F1735_21540</name>
</gene>
<evidence type="ECO:0000313" key="3">
    <source>
        <dbReference type="Proteomes" id="UP000610594"/>
    </source>
</evidence>
<protein>
    <submittedName>
        <fullName evidence="2">Transporter substrate-binding domain-containing protein</fullName>
    </submittedName>
</protein>
<name>A0ABX0MYA7_9BURK</name>
<dbReference type="Proteomes" id="UP000610594">
    <property type="component" value="Unassembled WGS sequence"/>
</dbReference>
<reference evidence="2 3" key="1">
    <citation type="submission" date="2019-10" db="EMBL/GenBank/DDBJ databases">
        <title>Taxonomy of Antarctic Massilia spp.: description of Massilia rubra sp. nov., Massilia aquatica sp. nov., Massilia mucilaginosa sp. nov., Massilia frigida sp. nov. isolated from streams, lakes and regoliths.</title>
        <authorList>
            <person name="Holochova P."/>
            <person name="Sedlacek I."/>
            <person name="Kralova S."/>
            <person name="Maslanova I."/>
            <person name="Busse H.-J."/>
            <person name="Stankova E."/>
            <person name="Vrbovska V."/>
            <person name="Kovarovic V."/>
            <person name="Bartak M."/>
            <person name="Svec P."/>
            <person name="Pantucek R."/>
        </authorList>
    </citation>
    <scope>NUCLEOTIDE SEQUENCE [LARGE SCALE GENOMIC DNA]</scope>
    <source>
        <strain evidence="2 3">CCM 8694</strain>
    </source>
</reference>
<dbReference type="Gene3D" id="3.40.190.10">
    <property type="entry name" value="Periplasmic binding protein-like II"/>
    <property type="match status" value="2"/>
</dbReference>
<accession>A0ABX0MYA7</accession>
<organism evidence="2 3">
    <name type="scientific">Massilia genomosp. 1</name>
    <dbReference type="NCBI Taxonomy" id="2609280"/>
    <lineage>
        <taxon>Bacteria</taxon>
        <taxon>Pseudomonadati</taxon>
        <taxon>Pseudomonadota</taxon>
        <taxon>Betaproteobacteria</taxon>
        <taxon>Burkholderiales</taxon>
        <taxon>Oxalobacteraceae</taxon>
        <taxon>Telluria group</taxon>
        <taxon>Massilia</taxon>
    </lineage>
</organism>
<dbReference type="EMBL" id="WHJF01000064">
    <property type="protein sequence ID" value="NHZ64850.1"/>
    <property type="molecule type" value="Genomic_DNA"/>
</dbReference>
<keyword evidence="3" id="KW-1185">Reference proteome</keyword>
<evidence type="ECO:0000256" key="1">
    <source>
        <dbReference type="SAM" id="SignalP"/>
    </source>
</evidence>
<comment type="caution">
    <text evidence="2">The sequence shown here is derived from an EMBL/GenBank/DDBJ whole genome shotgun (WGS) entry which is preliminary data.</text>
</comment>
<sequence length="268" mass="29411">MPMMRAGVHIVSAWACGLAMLFCSGAPGATPARPPADASRVIRLSSLEWPPYTGASLPRQGVTTAVIAAALASMGYRLEVQYFPWTRAIALIKHDSPFAGYYPEYLAAGLARDFLVSDPIGSGPLGFAYRADAPVQWETVADLSKYRIGVVEGYVNTSEFDTRVRQGKQMIDTAVNDKQNLRKLAARRVPLVLIDRRVYEHLILNDADLRAVAPTLRFHPRLLEEKRLYICFRSNAEGERVRKIVNQGLKRIDIEAVAAAALSAGAAN</sequence>
<keyword evidence="1" id="KW-0732">Signal</keyword>
<proteinExistence type="predicted"/>
<feature type="signal peptide" evidence="1">
    <location>
        <begin position="1"/>
        <end position="28"/>
    </location>
</feature>